<feature type="domain" description="MacB-like periplasmic core" evidence="8">
    <location>
        <begin position="18"/>
        <end position="193"/>
    </location>
</feature>
<feature type="transmembrane region" description="Helical" evidence="6">
    <location>
        <begin position="383"/>
        <end position="406"/>
    </location>
</feature>
<evidence type="ECO:0000256" key="2">
    <source>
        <dbReference type="ARBA" id="ARBA00022475"/>
    </source>
</evidence>
<reference evidence="9 10" key="1">
    <citation type="submission" date="2019-06" db="EMBL/GenBank/DDBJ databases">
        <title>Whole genome sequence for Cellvibrionaceae sp. R142.</title>
        <authorList>
            <person name="Wang G."/>
        </authorList>
    </citation>
    <scope>NUCLEOTIDE SEQUENCE [LARGE SCALE GENOMIC DNA]</scope>
    <source>
        <strain evidence="9 10">R142</strain>
    </source>
</reference>
<organism evidence="9 10">
    <name type="scientific">Exilibacterium tricleocarpae</name>
    <dbReference type="NCBI Taxonomy" id="2591008"/>
    <lineage>
        <taxon>Bacteria</taxon>
        <taxon>Pseudomonadati</taxon>
        <taxon>Pseudomonadota</taxon>
        <taxon>Gammaproteobacteria</taxon>
        <taxon>Cellvibrionales</taxon>
        <taxon>Cellvibrionaceae</taxon>
        <taxon>Exilibacterium</taxon>
    </lineage>
</organism>
<dbReference type="AlphaFoldDB" id="A0A545T029"/>
<dbReference type="RefSeq" id="WP_142928987.1">
    <property type="nucleotide sequence ID" value="NZ_ML660102.1"/>
</dbReference>
<dbReference type="PANTHER" id="PTHR43738:SF2">
    <property type="entry name" value="ABC TRANSPORTER PERMEASE"/>
    <property type="match status" value="1"/>
</dbReference>
<gene>
    <name evidence="9" type="ORF">FKG94_21385</name>
</gene>
<dbReference type="Pfam" id="PF02687">
    <property type="entry name" value="FtsX"/>
    <property type="match status" value="1"/>
</dbReference>
<dbReference type="InterPro" id="IPR025857">
    <property type="entry name" value="MacB_PCD"/>
</dbReference>
<comment type="caution">
    <text evidence="9">The sequence shown here is derived from an EMBL/GenBank/DDBJ whole genome shotgun (WGS) entry which is preliminary data.</text>
</comment>
<dbReference type="PANTHER" id="PTHR43738">
    <property type="entry name" value="ABC TRANSPORTER, MEMBRANE PROTEIN"/>
    <property type="match status" value="1"/>
</dbReference>
<comment type="subcellular location">
    <subcellularLocation>
        <location evidence="1">Cell membrane</location>
        <topology evidence="1">Multi-pass membrane protein</topology>
    </subcellularLocation>
</comment>
<feature type="transmembrane region" description="Helical" evidence="6">
    <location>
        <begin position="288"/>
        <end position="310"/>
    </location>
</feature>
<sequence>MFMKLAVKSLLNRKGSAILTLMAMTISIFVLLAVEHIRYQAKDSFANTVSGVDLIVGARTGSLNLLLYSVFRIGSPTNNIRWESFEDIVSNPQVKWAIPIALGDSHKGYRVMGTTRDYFEFFSYGNRHSLSFDKGRVFSSVFDVVIGSDVAKKLGYSLGEKLVLSHGIASTSFSLHDDRPFTVVGILEPTGTPVDQTLHVGLEGIEAIHIDWRQGVKVPGSDITADEIEQLELKPKTVTAFMLGLKSRVATFRVQRDINNYAKEPMLAILPGVALSELWQMMKVLENTLRLVSVLILIAALLGLSAMLLASIRERSREVQLLRVIGASPTYLFLLIELEALLITLVSTLVGVLLLYICLIAAGDYLASGYGLYIQSNIMSASVFYLLLTVVMATAVAAAVPSLNIYKSARMVQ</sequence>
<protein>
    <submittedName>
        <fullName evidence="9">ABC transporter permease</fullName>
    </submittedName>
</protein>
<dbReference type="Pfam" id="PF12704">
    <property type="entry name" value="MacB_PCD"/>
    <property type="match status" value="1"/>
</dbReference>
<name>A0A545T029_9GAMM</name>
<evidence type="ECO:0000313" key="10">
    <source>
        <dbReference type="Proteomes" id="UP000319732"/>
    </source>
</evidence>
<feature type="transmembrane region" description="Helical" evidence="6">
    <location>
        <begin position="15"/>
        <end position="34"/>
    </location>
</feature>
<dbReference type="EMBL" id="VHSG01000024">
    <property type="protein sequence ID" value="TQV70577.1"/>
    <property type="molecule type" value="Genomic_DNA"/>
</dbReference>
<dbReference type="InterPro" id="IPR003838">
    <property type="entry name" value="ABC3_permease_C"/>
</dbReference>
<keyword evidence="3 6" id="KW-0812">Transmembrane</keyword>
<dbReference type="GO" id="GO:0005886">
    <property type="term" value="C:plasma membrane"/>
    <property type="evidence" value="ECO:0007669"/>
    <property type="project" value="UniProtKB-SubCell"/>
</dbReference>
<keyword evidence="4 6" id="KW-1133">Transmembrane helix</keyword>
<evidence type="ECO:0000259" key="7">
    <source>
        <dbReference type="Pfam" id="PF02687"/>
    </source>
</evidence>
<dbReference type="Proteomes" id="UP000319732">
    <property type="component" value="Unassembled WGS sequence"/>
</dbReference>
<dbReference type="InterPro" id="IPR051125">
    <property type="entry name" value="ABC-4/HrtB_transporter"/>
</dbReference>
<keyword evidence="5 6" id="KW-0472">Membrane</keyword>
<evidence type="ECO:0000256" key="3">
    <source>
        <dbReference type="ARBA" id="ARBA00022692"/>
    </source>
</evidence>
<evidence type="ECO:0000256" key="1">
    <source>
        <dbReference type="ARBA" id="ARBA00004651"/>
    </source>
</evidence>
<feature type="domain" description="ABC3 transporter permease C-terminal" evidence="7">
    <location>
        <begin position="291"/>
        <end position="407"/>
    </location>
</feature>
<evidence type="ECO:0000256" key="6">
    <source>
        <dbReference type="SAM" id="Phobius"/>
    </source>
</evidence>
<keyword evidence="10" id="KW-1185">Reference proteome</keyword>
<evidence type="ECO:0000256" key="4">
    <source>
        <dbReference type="ARBA" id="ARBA00022989"/>
    </source>
</evidence>
<keyword evidence="2" id="KW-1003">Cell membrane</keyword>
<evidence type="ECO:0000313" key="9">
    <source>
        <dbReference type="EMBL" id="TQV70577.1"/>
    </source>
</evidence>
<evidence type="ECO:0000256" key="5">
    <source>
        <dbReference type="ARBA" id="ARBA00023136"/>
    </source>
</evidence>
<feature type="transmembrane region" description="Helical" evidence="6">
    <location>
        <begin position="331"/>
        <end position="363"/>
    </location>
</feature>
<accession>A0A545T029</accession>
<proteinExistence type="predicted"/>
<evidence type="ECO:0000259" key="8">
    <source>
        <dbReference type="Pfam" id="PF12704"/>
    </source>
</evidence>
<dbReference type="OrthoDB" id="9784014at2"/>